<reference evidence="1" key="1">
    <citation type="submission" date="2021-02" db="EMBL/GenBank/DDBJ databases">
        <authorList>
            <person name="Nowell W R."/>
        </authorList>
    </citation>
    <scope>NUCLEOTIDE SEQUENCE</scope>
    <source>
        <strain evidence="1">Ploen Becks lab</strain>
    </source>
</reference>
<dbReference type="Pfam" id="PF14938">
    <property type="entry name" value="SNAP"/>
    <property type="match status" value="1"/>
</dbReference>
<accession>A0A813NCG7</accession>
<sequence>MDVNIDYNLAFKSISDKLKKRFLRKPNVSDAIDEYTTLSKQLEADECFSLSASCLQQVAKSYHSVGNAISESAALQSAAKNYLQSEIITTIESNNVNFNEDLVSTISVYEEAIRLHCDQNDRHLSAKLCLELADILVAKFEKYFEALAYYERAIVLLVNTDSTNPIYAILIQLKLAALRVFTCDYTGALNLYSEITNSISSYCIINPPNNRTMYSRINKNESSNQIITTSKPIGSAHLLVEADILKLLLILYLKPTKMKPDYTISLEAYSSFQALSTQNFNYLPITCMNRDVFILLQSFVLACQSNDLKQMCSLQTELWPHFNDVQNYLLNMITDQFFNSSYTDDLLSQ</sequence>
<keyword evidence="2" id="KW-1185">Reference proteome</keyword>
<dbReference type="GO" id="GO:0099518">
    <property type="term" value="P:vesicle cytoskeletal trafficking"/>
    <property type="evidence" value="ECO:0007669"/>
    <property type="project" value="TreeGrafter"/>
</dbReference>
<dbReference type="PANTHER" id="PTHR16797">
    <property type="entry name" value="FACTOR VIII-ASSOCIATED GENE 1"/>
    <property type="match status" value="1"/>
</dbReference>
<dbReference type="InterPro" id="IPR039494">
    <property type="entry name" value="F8A"/>
</dbReference>
<evidence type="ECO:0000313" key="1">
    <source>
        <dbReference type="EMBL" id="CAF0735275.1"/>
    </source>
</evidence>
<comment type="caution">
    <text evidence="1">The sequence shown here is derived from an EMBL/GenBank/DDBJ whole genome shotgun (WGS) entry which is preliminary data.</text>
</comment>
<dbReference type="Gene3D" id="1.25.40.10">
    <property type="entry name" value="Tetratricopeptide repeat domain"/>
    <property type="match status" value="1"/>
</dbReference>
<name>A0A813NCG7_9BILA</name>
<dbReference type="PANTHER" id="PTHR16797:SF4">
    <property type="entry name" value="40-KDA HUNTINGTIN-ASSOCIATED PROTEIN"/>
    <property type="match status" value="1"/>
</dbReference>
<dbReference type="AlphaFoldDB" id="A0A813NCG7"/>
<dbReference type="OrthoDB" id="10249246at2759"/>
<dbReference type="SUPFAM" id="SSF48452">
    <property type="entry name" value="TPR-like"/>
    <property type="match status" value="1"/>
</dbReference>
<evidence type="ECO:0008006" key="3">
    <source>
        <dbReference type="Google" id="ProtNLM"/>
    </source>
</evidence>
<dbReference type="InterPro" id="IPR011990">
    <property type="entry name" value="TPR-like_helical_dom_sf"/>
</dbReference>
<organism evidence="1 2">
    <name type="scientific">Brachionus calyciflorus</name>
    <dbReference type="NCBI Taxonomy" id="104777"/>
    <lineage>
        <taxon>Eukaryota</taxon>
        <taxon>Metazoa</taxon>
        <taxon>Spiralia</taxon>
        <taxon>Gnathifera</taxon>
        <taxon>Rotifera</taxon>
        <taxon>Eurotatoria</taxon>
        <taxon>Monogononta</taxon>
        <taxon>Pseudotrocha</taxon>
        <taxon>Ploima</taxon>
        <taxon>Brachionidae</taxon>
        <taxon>Brachionus</taxon>
    </lineage>
</organism>
<dbReference type="EMBL" id="CAJNOC010000261">
    <property type="protein sequence ID" value="CAF0735275.1"/>
    <property type="molecule type" value="Genomic_DNA"/>
</dbReference>
<proteinExistence type="predicted"/>
<dbReference type="Proteomes" id="UP000663879">
    <property type="component" value="Unassembled WGS sequence"/>
</dbReference>
<protein>
    <recommendedName>
        <fullName evidence="3">Factor VIII intron 22 protein</fullName>
    </recommendedName>
</protein>
<gene>
    <name evidence="1" type="ORF">OXX778_LOCUS3091</name>
</gene>
<evidence type="ECO:0000313" key="2">
    <source>
        <dbReference type="Proteomes" id="UP000663879"/>
    </source>
</evidence>
<dbReference type="GO" id="GO:0005769">
    <property type="term" value="C:early endosome"/>
    <property type="evidence" value="ECO:0007669"/>
    <property type="project" value="TreeGrafter"/>
</dbReference>